<feature type="domain" description="Transposase IS4-like" evidence="1">
    <location>
        <begin position="21"/>
        <end position="119"/>
    </location>
</feature>
<name>A0ABS3QFD8_9BACT</name>
<dbReference type="InterPro" id="IPR002559">
    <property type="entry name" value="Transposase_11"/>
</dbReference>
<sequence length="134" mass="15299">MSRPQSRGLRHKSPCRSRRVRQLLALALTAADRADRTQLPALLAALAQPLDAVMCDKAYDSNNVLQAIPDQSAALVILPKAGHLNQRAYDRNRYADRNKIERFFRRIKEAWGFATRYEKNGRLFFSYRPPASCP</sequence>
<evidence type="ECO:0000313" key="3">
    <source>
        <dbReference type="Proteomes" id="UP000664369"/>
    </source>
</evidence>
<evidence type="ECO:0000259" key="1">
    <source>
        <dbReference type="Pfam" id="PF01609"/>
    </source>
</evidence>
<accession>A0ABS3QFD8</accession>
<organism evidence="2 3">
    <name type="scientific">Hymenobacter negativus</name>
    <dbReference type="NCBI Taxonomy" id="2795026"/>
    <lineage>
        <taxon>Bacteria</taxon>
        <taxon>Pseudomonadati</taxon>
        <taxon>Bacteroidota</taxon>
        <taxon>Cytophagia</taxon>
        <taxon>Cytophagales</taxon>
        <taxon>Hymenobacteraceae</taxon>
        <taxon>Hymenobacter</taxon>
    </lineage>
</organism>
<comment type="caution">
    <text evidence="2">The sequence shown here is derived from an EMBL/GenBank/DDBJ whole genome shotgun (WGS) entry which is preliminary data.</text>
</comment>
<protein>
    <submittedName>
        <fullName evidence="2">Transposase</fullName>
    </submittedName>
</protein>
<evidence type="ECO:0000313" key="2">
    <source>
        <dbReference type="EMBL" id="MBO2009965.1"/>
    </source>
</evidence>
<dbReference type="EMBL" id="JAGETZ010000005">
    <property type="protein sequence ID" value="MBO2009965.1"/>
    <property type="molecule type" value="Genomic_DNA"/>
</dbReference>
<reference evidence="2 3" key="1">
    <citation type="submission" date="2021-03" db="EMBL/GenBank/DDBJ databases">
        <authorList>
            <person name="Kim M.K."/>
        </authorList>
    </citation>
    <scope>NUCLEOTIDE SEQUENCE [LARGE SCALE GENOMIC DNA]</scope>
    <source>
        <strain evidence="2 3">BT442</strain>
    </source>
</reference>
<dbReference type="Proteomes" id="UP000664369">
    <property type="component" value="Unassembled WGS sequence"/>
</dbReference>
<proteinExistence type="predicted"/>
<keyword evidence="3" id="KW-1185">Reference proteome</keyword>
<dbReference type="Pfam" id="PF01609">
    <property type="entry name" value="DDE_Tnp_1"/>
    <property type="match status" value="1"/>
</dbReference>
<gene>
    <name evidence="2" type="ORF">J4E00_12960</name>
</gene>